<dbReference type="InterPro" id="IPR025451">
    <property type="entry name" value="DUF4211"/>
</dbReference>
<dbReference type="Proteomes" id="UP000007148">
    <property type="component" value="Unassembled WGS sequence"/>
</dbReference>
<evidence type="ECO:0000313" key="4">
    <source>
        <dbReference type="Proteomes" id="UP000007148"/>
    </source>
</evidence>
<evidence type="ECO:0000256" key="1">
    <source>
        <dbReference type="SAM" id="MobiDB-lite"/>
    </source>
</evidence>
<keyword evidence="4" id="KW-1185">Reference proteome</keyword>
<dbReference type="FunCoup" id="G4TNA8">
    <property type="interactions" value="152"/>
</dbReference>
<comment type="caution">
    <text evidence="3">The sequence shown here is derived from an EMBL/GenBank/DDBJ whole genome shotgun (WGS) entry which is preliminary data.</text>
</comment>
<protein>
    <recommendedName>
        <fullName evidence="2">DUF4211 domain-containing protein</fullName>
    </recommendedName>
</protein>
<organism evidence="3 4">
    <name type="scientific">Serendipita indica (strain DSM 11827)</name>
    <name type="common">Root endophyte fungus</name>
    <name type="synonym">Piriformospora indica</name>
    <dbReference type="NCBI Taxonomy" id="1109443"/>
    <lineage>
        <taxon>Eukaryota</taxon>
        <taxon>Fungi</taxon>
        <taxon>Dikarya</taxon>
        <taxon>Basidiomycota</taxon>
        <taxon>Agaricomycotina</taxon>
        <taxon>Agaricomycetes</taxon>
        <taxon>Sebacinales</taxon>
        <taxon>Serendipitaceae</taxon>
        <taxon>Serendipita</taxon>
    </lineage>
</organism>
<feature type="region of interest" description="Disordered" evidence="1">
    <location>
        <begin position="63"/>
        <end position="226"/>
    </location>
</feature>
<proteinExistence type="predicted"/>
<feature type="region of interest" description="Disordered" evidence="1">
    <location>
        <begin position="367"/>
        <end position="414"/>
    </location>
</feature>
<feature type="compositionally biased region" description="Acidic residues" evidence="1">
    <location>
        <begin position="189"/>
        <end position="200"/>
    </location>
</feature>
<dbReference type="STRING" id="1109443.G4TNA8"/>
<evidence type="ECO:0000313" key="3">
    <source>
        <dbReference type="EMBL" id="CCA72801.1"/>
    </source>
</evidence>
<dbReference type="PANTHER" id="PTHR14689">
    <property type="entry name" value="PHORBOL-ESTER_DAG-TYPE DOMAIN-CONTAINING PROTEIN"/>
    <property type="match status" value="1"/>
</dbReference>
<dbReference type="AlphaFoldDB" id="G4TNA8"/>
<dbReference type="OMA" id="HYVHFKR"/>
<reference evidence="3 4" key="1">
    <citation type="journal article" date="2011" name="PLoS Pathog.">
        <title>Endophytic Life Strategies Decoded by Genome and Transcriptome Analyses of the Mutualistic Root Symbiont Piriformospora indica.</title>
        <authorList>
            <person name="Zuccaro A."/>
            <person name="Lahrmann U."/>
            <person name="Guldener U."/>
            <person name="Langen G."/>
            <person name="Pfiffi S."/>
            <person name="Biedenkopf D."/>
            <person name="Wong P."/>
            <person name="Samans B."/>
            <person name="Grimm C."/>
            <person name="Basiewicz M."/>
            <person name="Murat C."/>
            <person name="Martin F."/>
            <person name="Kogel K.H."/>
        </authorList>
    </citation>
    <scope>NUCLEOTIDE SEQUENCE [LARGE SCALE GENOMIC DNA]</scope>
    <source>
        <strain evidence="3 4">DSM 11827</strain>
    </source>
</reference>
<dbReference type="GO" id="GO:0005634">
    <property type="term" value="C:nucleus"/>
    <property type="evidence" value="ECO:0007669"/>
    <property type="project" value="TreeGrafter"/>
</dbReference>
<feature type="compositionally biased region" description="Acidic residues" evidence="1">
    <location>
        <begin position="371"/>
        <end position="390"/>
    </location>
</feature>
<dbReference type="HOGENOM" id="CLU_035430_0_0_1"/>
<dbReference type="InParanoid" id="G4TNA8"/>
<name>G4TNA8_SERID</name>
<feature type="compositionally biased region" description="Basic and acidic residues" evidence="1">
    <location>
        <begin position="149"/>
        <end position="162"/>
    </location>
</feature>
<feature type="domain" description="DUF4211" evidence="2">
    <location>
        <begin position="228"/>
        <end position="369"/>
    </location>
</feature>
<sequence length="510" mass="58508">MPLSKRQSKVDDFFASSSSPVKIQNEDIRKRKSSDELLAIQINDSDDNSDVGRIELAPSSQTIIHISDDSEDEDSLVEQTPHSRRLRQRAATQVVQDVEGSDSDEHTPLNRLPSKRKYAVSEDSDEGQPKRRRILKRGLRPTEDEEDMLHELDQDVVLESRLRKPPKPSEYSKNLKRLRQKRLALKPDDESDESSAEESDEVKPIPGSRRMGATSDSSEAENDDEEEDFIVDDSNEEGETVNLPAEYSIRKWQPLSGSFKIFFQLLVHVACQPAHLRAAYMKERLSRQDDTTEYLKQAVGHVRRQLSSIRDSQVASSLWTTEFRTALGKYPKLEITIMEAEPYCDACRRHKALSTRRAVLSGKPYDRSSFEEVEDASPSDSDDSESDGDSVESRSSSKQRTLPESDEDGTPPLSFTLGQHCARRVSLYHAFMHWELRLFRIIEEKVIEMETSNRRKREKKKVKKLIDTDDPDNIVARLDQRGFITNEWSEIKSLIDRAKTVEQRYAHEID</sequence>
<dbReference type="eggNOG" id="ENOG502S7B9">
    <property type="taxonomic scope" value="Eukaryota"/>
</dbReference>
<evidence type="ECO:0000259" key="2">
    <source>
        <dbReference type="Pfam" id="PF13926"/>
    </source>
</evidence>
<gene>
    <name evidence="3" type="ORF">PIIN_06737</name>
</gene>
<dbReference type="EMBL" id="CAFZ01000184">
    <property type="protein sequence ID" value="CCA72801.1"/>
    <property type="molecule type" value="Genomic_DNA"/>
</dbReference>
<feature type="compositionally biased region" description="Basic residues" evidence="1">
    <location>
        <begin position="174"/>
        <end position="184"/>
    </location>
</feature>
<dbReference type="OrthoDB" id="21499at2759"/>
<accession>G4TNA8</accession>
<dbReference type="Pfam" id="PF13926">
    <property type="entry name" value="DUF4211"/>
    <property type="match status" value="1"/>
</dbReference>
<dbReference type="PANTHER" id="PTHR14689:SF0">
    <property type="entry name" value="COILED-COIL DOMAIN-CONTAINING PROTEIN 82"/>
    <property type="match status" value="1"/>
</dbReference>
<feature type="compositionally biased region" description="Basic residues" evidence="1">
    <location>
        <begin position="130"/>
        <end position="139"/>
    </location>
</feature>